<evidence type="ECO:0008006" key="4">
    <source>
        <dbReference type="Google" id="ProtNLM"/>
    </source>
</evidence>
<accession>A0A955EC39</accession>
<feature type="transmembrane region" description="Helical" evidence="1">
    <location>
        <begin position="384"/>
        <end position="403"/>
    </location>
</feature>
<feature type="transmembrane region" description="Helical" evidence="1">
    <location>
        <begin position="96"/>
        <end position="119"/>
    </location>
</feature>
<feature type="transmembrane region" description="Helical" evidence="1">
    <location>
        <begin position="241"/>
        <end position="258"/>
    </location>
</feature>
<organism evidence="2 3">
    <name type="scientific">candidate division WWE3 bacterium</name>
    <dbReference type="NCBI Taxonomy" id="2053526"/>
    <lineage>
        <taxon>Bacteria</taxon>
        <taxon>Katanobacteria</taxon>
    </lineage>
</organism>
<feature type="transmembrane region" description="Helical" evidence="1">
    <location>
        <begin position="62"/>
        <end position="84"/>
    </location>
</feature>
<dbReference type="EMBL" id="JAGQNX010000119">
    <property type="protein sequence ID" value="MCA9308605.1"/>
    <property type="molecule type" value="Genomic_DNA"/>
</dbReference>
<protein>
    <recommendedName>
        <fullName evidence="4">Glycosyltransferase RgtA/B/C/D-like domain-containing protein</fullName>
    </recommendedName>
</protein>
<feature type="transmembrane region" description="Helical" evidence="1">
    <location>
        <begin position="353"/>
        <end position="372"/>
    </location>
</feature>
<feature type="non-terminal residue" evidence="2">
    <location>
        <position position="1"/>
    </location>
</feature>
<sequence length="455" mass="52070">DTLPAMFLPYAILQDKTLYLDKHYNVLITKYPHPDDKKYTRGLTPFYLTKVEVTDLAEGSSVFHYLSAFTLITPLLTLPVYFLPVLFSVPPTWENLILISHAAAALLVAISGGILFALCSKYLKTTLYESLLVTFVYLFATVNYAMLSQALWQHGTVELLSLAGLYLTYYATEKKGRSVSTALASLLLGFMVLARPTAILIAVYCALIYVYRLFLLEPKSLVPLVIESAFFPYLKKNIKYLLIYLIFHLVPFLFFYWYSNVFYLGVKNQGYAEQFFVSWLGRFPEGFIGMWISPSKGILIYSPVLIFSIIGLYLQIKKAGLKNSLEYLVFGSIVFTHTLILSRWKHWYGGYSFGYRMASDVIPFIVLCMVPFIQSPSFSRYKRVFYVLLTISVMFQIMGILFFDGVWHAAYDGGFVDTSWLWSIKDSELMFNIRRILVKFGYLVQACPKCAPSNL</sequence>
<evidence type="ECO:0000313" key="2">
    <source>
        <dbReference type="EMBL" id="MCA9308605.1"/>
    </source>
</evidence>
<keyword evidence="1" id="KW-1133">Transmembrane helix</keyword>
<reference evidence="2" key="1">
    <citation type="submission" date="2020-04" db="EMBL/GenBank/DDBJ databases">
        <authorList>
            <person name="Zhang T."/>
        </authorList>
    </citation>
    <scope>NUCLEOTIDE SEQUENCE</scope>
    <source>
        <strain evidence="2">HKST-UBA79</strain>
    </source>
</reference>
<dbReference type="Proteomes" id="UP000740557">
    <property type="component" value="Unassembled WGS sequence"/>
</dbReference>
<evidence type="ECO:0000313" key="3">
    <source>
        <dbReference type="Proteomes" id="UP000740557"/>
    </source>
</evidence>
<reference evidence="2" key="2">
    <citation type="journal article" date="2021" name="Microbiome">
        <title>Successional dynamics and alternative stable states in a saline activated sludge microbial community over 9 years.</title>
        <authorList>
            <person name="Wang Y."/>
            <person name="Ye J."/>
            <person name="Ju F."/>
            <person name="Liu L."/>
            <person name="Boyd J.A."/>
            <person name="Deng Y."/>
            <person name="Parks D.H."/>
            <person name="Jiang X."/>
            <person name="Yin X."/>
            <person name="Woodcroft B.J."/>
            <person name="Tyson G.W."/>
            <person name="Hugenholtz P."/>
            <person name="Polz M.F."/>
            <person name="Zhang T."/>
        </authorList>
    </citation>
    <scope>NUCLEOTIDE SEQUENCE</scope>
    <source>
        <strain evidence="2">HKST-UBA79</strain>
    </source>
</reference>
<feature type="transmembrane region" description="Helical" evidence="1">
    <location>
        <begin position="126"/>
        <end position="145"/>
    </location>
</feature>
<keyword evidence="1" id="KW-0472">Membrane</keyword>
<dbReference type="AlphaFoldDB" id="A0A955EC39"/>
<comment type="caution">
    <text evidence="2">The sequence shown here is derived from an EMBL/GenBank/DDBJ whole genome shotgun (WGS) entry which is preliminary data.</text>
</comment>
<gene>
    <name evidence="2" type="ORF">KC980_03765</name>
</gene>
<keyword evidence="1" id="KW-0812">Transmembrane</keyword>
<evidence type="ECO:0000256" key="1">
    <source>
        <dbReference type="SAM" id="Phobius"/>
    </source>
</evidence>
<name>A0A955EC39_UNCKA</name>
<feature type="transmembrane region" description="Helical" evidence="1">
    <location>
        <begin position="298"/>
        <end position="316"/>
    </location>
</feature>
<feature type="transmembrane region" description="Helical" evidence="1">
    <location>
        <begin position="183"/>
        <end position="210"/>
    </location>
</feature>
<proteinExistence type="predicted"/>
<feature type="transmembrane region" description="Helical" evidence="1">
    <location>
        <begin position="328"/>
        <end position="347"/>
    </location>
</feature>